<feature type="transmembrane region" description="Helical" evidence="1">
    <location>
        <begin position="12"/>
        <end position="29"/>
    </location>
</feature>
<accession>A0ABU3DUI4</accession>
<dbReference type="RefSeq" id="WP_311500656.1">
    <property type="nucleotide sequence ID" value="NZ_JAVRHN010000010.1"/>
</dbReference>
<evidence type="ECO:0000256" key="1">
    <source>
        <dbReference type="SAM" id="Phobius"/>
    </source>
</evidence>
<keyword evidence="1" id="KW-1133">Transmembrane helix</keyword>
<keyword evidence="3" id="KW-1185">Reference proteome</keyword>
<keyword evidence="1" id="KW-0472">Membrane</keyword>
<comment type="caution">
    <text evidence="2">The sequence shown here is derived from an EMBL/GenBank/DDBJ whole genome shotgun (WGS) entry which is preliminary data.</text>
</comment>
<dbReference type="EMBL" id="JAVRHN010000010">
    <property type="protein sequence ID" value="MDT0687369.1"/>
    <property type="molecule type" value="Genomic_DNA"/>
</dbReference>
<sequence>MANRKKESAKFFTGFASAQIIFHWGIGLFNANLPLDFGFIALTEGLNTFSIVFWPIILVFSMYYGWIKKIKKK</sequence>
<gene>
    <name evidence="2" type="ORF">RM541_13435</name>
</gene>
<proteinExistence type="predicted"/>
<feature type="transmembrane region" description="Helical" evidence="1">
    <location>
        <begin position="49"/>
        <end position="67"/>
    </location>
</feature>
<dbReference type="Proteomes" id="UP001253848">
    <property type="component" value="Unassembled WGS sequence"/>
</dbReference>
<name>A0ABU3DUI4_9FLAO</name>
<evidence type="ECO:0008006" key="4">
    <source>
        <dbReference type="Google" id="ProtNLM"/>
    </source>
</evidence>
<organism evidence="2 3">
    <name type="scientific">Autumnicola psychrophila</name>
    <dbReference type="NCBI Taxonomy" id="3075592"/>
    <lineage>
        <taxon>Bacteria</taxon>
        <taxon>Pseudomonadati</taxon>
        <taxon>Bacteroidota</taxon>
        <taxon>Flavobacteriia</taxon>
        <taxon>Flavobacteriales</taxon>
        <taxon>Flavobacteriaceae</taxon>
        <taxon>Autumnicola</taxon>
    </lineage>
</organism>
<reference evidence="2 3" key="1">
    <citation type="submission" date="2023-09" db="EMBL/GenBank/DDBJ databases">
        <authorList>
            <person name="Rey-Velasco X."/>
        </authorList>
    </citation>
    <scope>NUCLEOTIDE SEQUENCE [LARGE SCALE GENOMIC DNA]</scope>
    <source>
        <strain evidence="2 3">F225</strain>
    </source>
</reference>
<evidence type="ECO:0000313" key="3">
    <source>
        <dbReference type="Proteomes" id="UP001253848"/>
    </source>
</evidence>
<protein>
    <recommendedName>
        <fullName evidence="4">2TM domain-containing protein</fullName>
    </recommendedName>
</protein>
<evidence type="ECO:0000313" key="2">
    <source>
        <dbReference type="EMBL" id="MDT0687369.1"/>
    </source>
</evidence>
<keyword evidence="1" id="KW-0812">Transmembrane</keyword>